<dbReference type="InterPro" id="IPR002227">
    <property type="entry name" value="Tyrosinase_Cu-bd"/>
</dbReference>
<dbReference type="PANTHER" id="PTHR11474:SF76">
    <property type="entry name" value="SHKT DOMAIN-CONTAINING PROTEIN"/>
    <property type="match status" value="1"/>
</dbReference>
<evidence type="ECO:0000256" key="6">
    <source>
        <dbReference type="ARBA" id="ARBA00048233"/>
    </source>
</evidence>
<keyword evidence="3" id="KW-0479">Metal-binding</keyword>
<feature type="domain" description="Tyrosinase copper-binding" evidence="11">
    <location>
        <begin position="296"/>
        <end position="307"/>
    </location>
</feature>
<dbReference type="EC" id="1.14.18.1" evidence="2"/>
<protein>
    <recommendedName>
        <fullName evidence="2">tyrosinase</fullName>
        <ecNumber evidence="2">1.14.18.1</ecNumber>
    </recommendedName>
</protein>
<proteinExistence type="inferred from homology"/>
<keyword evidence="13" id="KW-1185">Reference proteome</keyword>
<comment type="catalytic activity">
    <reaction evidence="6">
        <text>2 L-dopa + O2 = 2 L-dopaquinone + 2 H2O</text>
        <dbReference type="Rhea" id="RHEA:34287"/>
        <dbReference type="ChEBI" id="CHEBI:15377"/>
        <dbReference type="ChEBI" id="CHEBI:15379"/>
        <dbReference type="ChEBI" id="CHEBI:57504"/>
        <dbReference type="ChEBI" id="CHEBI:57924"/>
        <dbReference type="EC" id="1.14.18.1"/>
    </reaction>
</comment>
<sequence>MIKTLASYLFLGSAVLVHAQQSASDPFPVIGVQVQSGSVPVRRNINDLQSEAGPQWDLYIQALSSMIGVGPSDPLSYFQIEGIHGYPALEWNNTGSRNNNGWEGYCPHGEALFLAWHRPYLVLFEASLITQLLVDHARRIASEYQGAAQTQYLQAAEQLRAPYWDWAASSDVPPSTVPPTITVNTAQGSMQVNNPLSGYTFPQEAVRGDFGQFSPNPSAAIDRCPSPDSYPSSANEGLRSNNLSDMVYNAFAYSQTFEQFSTTSGGGLSIEQAHNLVHNSAACGQQFSTSEYAAFDPLFMMHHANVDRLWALWQASKPDEASLSRPYAGGSRFSTPEGTMISSNSPLPPFFGQGRVAYTPDTVTSTQQFGYTYEGLENPVTPVNRKRDGYAPHSHDRRQNDVDRRRRAIAKINELYRGKSHDKGGNVYLAHINYRAEDIERPSRIQVYLCDQFVGDIAVMSQPSKGSLSAALSLNNAFRTCLRAGVTPDKIQDKISVKITTAHGKDIPLDAIKTITTEVENFDETPPASPNELPKIGNRRRVQGRLRPRQP</sequence>
<keyword evidence="9" id="KW-0732">Signal</keyword>
<dbReference type="PROSITE" id="PS00498">
    <property type="entry name" value="TYROSINASE_2"/>
    <property type="match status" value="1"/>
</dbReference>
<feature type="chain" id="PRO_5002525757" description="tyrosinase" evidence="9">
    <location>
        <begin position="20"/>
        <end position="551"/>
    </location>
</feature>
<evidence type="ECO:0000313" key="12">
    <source>
        <dbReference type="EMBL" id="KJZ68055.1"/>
    </source>
</evidence>
<dbReference type="GO" id="GO:0046872">
    <property type="term" value="F:metal ion binding"/>
    <property type="evidence" value="ECO:0007669"/>
    <property type="project" value="UniProtKB-KW"/>
</dbReference>
<evidence type="ECO:0000256" key="4">
    <source>
        <dbReference type="ARBA" id="ARBA00023008"/>
    </source>
</evidence>
<evidence type="ECO:0000256" key="8">
    <source>
        <dbReference type="SAM" id="MobiDB-lite"/>
    </source>
</evidence>
<evidence type="ECO:0000256" key="5">
    <source>
        <dbReference type="ARBA" id="ARBA00023101"/>
    </source>
</evidence>
<dbReference type="Gene3D" id="1.10.1280.10">
    <property type="entry name" value="Di-copper center containing domain from catechol oxidase"/>
    <property type="match status" value="1"/>
</dbReference>
<evidence type="ECO:0000256" key="9">
    <source>
        <dbReference type="SAM" id="SignalP"/>
    </source>
</evidence>
<dbReference type="SUPFAM" id="SSF48056">
    <property type="entry name" value="Di-copper centre-containing domain"/>
    <property type="match status" value="1"/>
</dbReference>
<dbReference type="GO" id="GO:0042438">
    <property type="term" value="P:melanin biosynthetic process"/>
    <property type="evidence" value="ECO:0007669"/>
    <property type="project" value="UniProtKB-KW"/>
</dbReference>
<dbReference type="GO" id="GO:0004503">
    <property type="term" value="F:tyrosinase activity"/>
    <property type="evidence" value="ECO:0007669"/>
    <property type="project" value="UniProtKB-EC"/>
</dbReference>
<evidence type="ECO:0000259" key="11">
    <source>
        <dbReference type="PROSITE" id="PS00498"/>
    </source>
</evidence>
<evidence type="ECO:0000256" key="3">
    <source>
        <dbReference type="ARBA" id="ARBA00022723"/>
    </source>
</evidence>
<gene>
    <name evidence="12" type="ORF">HIM_12555</name>
</gene>
<evidence type="ECO:0000313" key="13">
    <source>
        <dbReference type="Proteomes" id="UP000054481"/>
    </source>
</evidence>
<comment type="similarity">
    <text evidence="1">Belongs to the tyrosinase family.</text>
</comment>
<dbReference type="PROSITE" id="PS00497">
    <property type="entry name" value="TYROSINASE_1"/>
    <property type="match status" value="1"/>
</dbReference>
<feature type="signal peptide" evidence="9">
    <location>
        <begin position="1"/>
        <end position="19"/>
    </location>
</feature>
<dbReference type="PANTHER" id="PTHR11474">
    <property type="entry name" value="TYROSINASE FAMILY MEMBER"/>
    <property type="match status" value="1"/>
</dbReference>
<organism evidence="12 13">
    <name type="scientific">Hirsutella minnesotensis 3608</name>
    <dbReference type="NCBI Taxonomy" id="1043627"/>
    <lineage>
        <taxon>Eukaryota</taxon>
        <taxon>Fungi</taxon>
        <taxon>Dikarya</taxon>
        <taxon>Ascomycota</taxon>
        <taxon>Pezizomycotina</taxon>
        <taxon>Sordariomycetes</taxon>
        <taxon>Hypocreomycetidae</taxon>
        <taxon>Hypocreales</taxon>
        <taxon>Ophiocordycipitaceae</taxon>
        <taxon>Hirsutella</taxon>
    </lineage>
</organism>
<dbReference type="InterPro" id="IPR008922">
    <property type="entry name" value="Di-copper_centre_dom_sf"/>
</dbReference>
<dbReference type="OrthoDB" id="6132182at2759"/>
<feature type="region of interest" description="Disordered" evidence="8">
    <location>
        <begin position="522"/>
        <end position="551"/>
    </location>
</feature>
<dbReference type="PRINTS" id="PR00092">
    <property type="entry name" value="TYROSINASE"/>
</dbReference>
<keyword evidence="4" id="KW-0186">Copper</keyword>
<dbReference type="Proteomes" id="UP000054481">
    <property type="component" value="Unassembled WGS sequence"/>
</dbReference>
<evidence type="ECO:0000256" key="2">
    <source>
        <dbReference type="ARBA" id="ARBA00011906"/>
    </source>
</evidence>
<reference evidence="12 13" key="1">
    <citation type="journal article" date="2014" name="Genome Biol. Evol.">
        <title>Comparative genomics and transcriptomics analyses reveal divergent lifestyle features of nematode endoparasitic fungus Hirsutella minnesotensis.</title>
        <authorList>
            <person name="Lai Y."/>
            <person name="Liu K."/>
            <person name="Zhang X."/>
            <person name="Zhang X."/>
            <person name="Li K."/>
            <person name="Wang N."/>
            <person name="Shu C."/>
            <person name="Wu Y."/>
            <person name="Wang C."/>
            <person name="Bushley K.E."/>
            <person name="Xiang M."/>
            <person name="Liu X."/>
        </authorList>
    </citation>
    <scope>NUCLEOTIDE SEQUENCE [LARGE SCALE GENOMIC DNA]</scope>
    <source>
        <strain evidence="12 13">3608</strain>
    </source>
</reference>
<feature type="domain" description="Tyrosinase copper-binding" evidence="10">
    <location>
        <begin position="108"/>
        <end position="125"/>
    </location>
</feature>
<accession>A0A0F7ZHW4</accession>
<name>A0A0F7ZHW4_9HYPO</name>
<feature type="compositionally biased region" description="Basic residues" evidence="8">
    <location>
        <begin position="537"/>
        <end position="551"/>
    </location>
</feature>
<comment type="catalytic activity">
    <reaction evidence="7">
        <text>L-tyrosine + O2 = L-dopaquinone + H2O</text>
        <dbReference type="Rhea" id="RHEA:18117"/>
        <dbReference type="ChEBI" id="CHEBI:15377"/>
        <dbReference type="ChEBI" id="CHEBI:15379"/>
        <dbReference type="ChEBI" id="CHEBI:57924"/>
        <dbReference type="ChEBI" id="CHEBI:58315"/>
        <dbReference type="EC" id="1.14.18.1"/>
    </reaction>
</comment>
<dbReference type="InterPro" id="IPR050316">
    <property type="entry name" value="Tyrosinase/Hemocyanin"/>
</dbReference>
<keyword evidence="5" id="KW-0470">Melanin biosynthesis</keyword>
<dbReference type="AlphaFoldDB" id="A0A0F7ZHW4"/>
<evidence type="ECO:0000256" key="1">
    <source>
        <dbReference type="ARBA" id="ARBA00009928"/>
    </source>
</evidence>
<feature type="region of interest" description="Disordered" evidence="8">
    <location>
        <begin position="376"/>
        <end position="401"/>
    </location>
</feature>
<evidence type="ECO:0000256" key="7">
    <source>
        <dbReference type="ARBA" id="ARBA00048881"/>
    </source>
</evidence>
<dbReference type="Pfam" id="PF00264">
    <property type="entry name" value="Tyrosinase"/>
    <property type="match status" value="1"/>
</dbReference>
<feature type="compositionally biased region" description="Basic and acidic residues" evidence="8">
    <location>
        <begin position="385"/>
        <end position="401"/>
    </location>
</feature>
<dbReference type="EMBL" id="KQ031052">
    <property type="protein sequence ID" value="KJZ68055.1"/>
    <property type="molecule type" value="Genomic_DNA"/>
</dbReference>
<evidence type="ECO:0000259" key="10">
    <source>
        <dbReference type="PROSITE" id="PS00497"/>
    </source>
</evidence>